<evidence type="ECO:0000313" key="4">
    <source>
        <dbReference type="Proteomes" id="UP000010473"/>
    </source>
</evidence>
<dbReference type="HOGENOM" id="CLU_075069_2_0_3"/>
<accession>K9XWH1</accession>
<proteinExistence type="inferred from homology"/>
<evidence type="ECO:0000313" key="3">
    <source>
        <dbReference type="EMBL" id="AFZ36878.1"/>
    </source>
</evidence>
<dbReference type="EMBL" id="CP003653">
    <property type="protein sequence ID" value="AFZ36878.1"/>
    <property type="molecule type" value="Genomic_DNA"/>
</dbReference>
<dbReference type="Gene3D" id="1.10.2090.10">
    <property type="entry name" value="Orange carotenoid-binding protein, N-terminal domain"/>
    <property type="match status" value="1"/>
</dbReference>
<name>K9XWH1_STAC7</name>
<dbReference type="InterPro" id="IPR036917">
    <property type="entry name" value="Orange_carotenoid-bd_N_sf"/>
</dbReference>
<dbReference type="PROSITE" id="PS51773">
    <property type="entry name" value="OCP_N"/>
    <property type="match status" value="1"/>
</dbReference>
<keyword evidence="1" id="KW-0793">Thylakoid</keyword>
<keyword evidence="1" id="KW-0042">Antenna complex</keyword>
<dbReference type="Proteomes" id="UP000010473">
    <property type="component" value="Chromosome"/>
</dbReference>
<evidence type="ECO:0000256" key="1">
    <source>
        <dbReference type="PROSITE-ProRule" id="PRU01109"/>
    </source>
</evidence>
<keyword evidence="1" id="KW-0472">Membrane</keyword>
<dbReference type="OrthoDB" id="581905at2"/>
<gene>
    <name evidence="3" type="ordered locus">Sta7437_3372</name>
</gene>
<reference evidence="4" key="1">
    <citation type="journal article" date="2013" name="Proc. Natl. Acad. Sci. U.S.A.">
        <title>Improving the coverage of the cyanobacterial phylum using diversity-driven genome sequencing.</title>
        <authorList>
            <person name="Shih P.M."/>
            <person name="Wu D."/>
            <person name="Latifi A."/>
            <person name="Axen S.D."/>
            <person name="Fewer D.P."/>
            <person name="Talla E."/>
            <person name="Calteau A."/>
            <person name="Cai F."/>
            <person name="Tandeau de Marsac N."/>
            <person name="Rippka R."/>
            <person name="Herdman M."/>
            <person name="Sivonen K."/>
            <person name="Coursin T."/>
            <person name="Laurent T."/>
            <person name="Goodwin L."/>
            <person name="Nolan M."/>
            <person name="Davenport K.W."/>
            <person name="Han C.S."/>
            <person name="Rubin E.M."/>
            <person name="Eisen J.A."/>
            <person name="Woyke T."/>
            <person name="Gugger M."/>
            <person name="Kerfeld C.A."/>
        </authorList>
    </citation>
    <scope>NUCLEOTIDE SEQUENCE [LARGE SCALE GENOMIC DNA]</scope>
    <source>
        <strain evidence="4">ATCC 29371 / PCC 7437</strain>
    </source>
</reference>
<evidence type="ECO:0000259" key="2">
    <source>
        <dbReference type="PROSITE" id="PS51773"/>
    </source>
</evidence>
<dbReference type="KEGG" id="scs:Sta7437_3372"/>
<dbReference type="GO" id="GO:0030089">
    <property type="term" value="C:phycobilisome"/>
    <property type="evidence" value="ECO:0007669"/>
    <property type="project" value="UniProtKB-UniRule"/>
</dbReference>
<keyword evidence="4" id="KW-1185">Reference proteome</keyword>
<dbReference type="eggNOG" id="COG3631">
    <property type="taxonomic scope" value="Bacteria"/>
</dbReference>
<dbReference type="STRING" id="111780.Sta7437_3372"/>
<dbReference type="InterPro" id="IPR015233">
    <property type="entry name" value="Orange_carotenoid-bd_N"/>
</dbReference>
<organism evidence="3 4">
    <name type="scientific">Stanieria cyanosphaera (strain ATCC 29371 / PCC 7437)</name>
    <dbReference type="NCBI Taxonomy" id="111780"/>
    <lineage>
        <taxon>Bacteria</taxon>
        <taxon>Bacillati</taxon>
        <taxon>Cyanobacteriota</taxon>
        <taxon>Cyanophyceae</taxon>
        <taxon>Pleurocapsales</taxon>
        <taxon>Dermocarpellaceae</taxon>
        <taxon>Stanieria</taxon>
    </lineage>
</organism>
<dbReference type="GO" id="GO:0016037">
    <property type="term" value="P:light absorption"/>
    <property type="evidence" value="ECO:0007669"/>
    <property type="project" value="UniProtKB-UniRule"/>
</dbReference>
<keyword evidence="1" id="KW-0605">Phycobilisome</keyword>
<comment type="similarity">
    <text evidence="1">Belongs to the orange carotenoid-binding protein family.</text>
</comment>
<dbReference type="AlphaFoldDB" id="K9XWH1"/>
<dbReference type="Pfam" id="PF09150">
    <property type="entry name" value="Carot_N"/>
    <property type="match status" value="1"/>
</dbReference>
<dbReference type="RefSeq" id="WP_015194540.1">
    <property type="nucleotide sequence ID" value="NC_019748.1"/>
</dbReference>
<dbReference type="SUPFAM" id="SSF81930">
    <property type="entry name" value="Orange carotenoid protein, N-terminal domain"/>
    <property type="match status" value="1"/>
</dbReference>
<dbReference type="GO" id="GO:0031404">
    <property type="term" value="F:chloride ion binding"/>
    <property type="evidence" value="ECO:0007669"/>
    <property type="project" value="InterPro"/>
</dbReference>
<protein>
    <submittedName>
        <fullName evidence="3">Orange carotenoid-binding protein</fullName>
    </submittedName>
</protein>
<keyword evidence="1" id="KW-0157">Chromophore</keyword>
<feature type="domain" description="OCP N-terminal" evidence="2">
    <location>
        <begin position="5"/>
        <end position="155"/>
    </location>
</feature>
<sequence>MSSTKNVAAEKVYYLHSLEIDEQLAILWYVYRDLIKEGITPEAERPNENLEESDSLIHKIKQMSPEEQLQIQRDFIIGKNRAEFQTYQQYSSNQKLFFWYRLAQEMEKAAVVRVPDDYRLSPDGQQLLNSVKQLSFTNQLVFLRDVVGLSAAENS</sequence>